<keyword evidence="4" id="KW-1185">Reference proteome</keyword>
<evidence type="ECO:0000256" key="1">
    <source>
        <dbReference type="SAM" id="Coils"/>
    </source>
</evidence>
<gene>
    <name evidence="3" type="ORF">FHW12_001956</name>
</gene>
<reference evidence="3 4" key="1">
    <citation type="submission" date="2020-07" db="EMBL/GenBank/DDBJ databases">
        <title>Genomic Encyclopedia of Type Strains, Phase IV (KMG-V): Genome sequencing to study the core and pangenomes of soil and plant-associated prokaryotes.</title>
        <authorList>
            <person name="Whitman W."/>
        </authorList>
    </citation>
    <scope>NUCLEOTIDE SEQUENCE [LARGE SCALE GENOMIC DNA]</scope>
    <source>
        <strain evidence="3 4">RH2WT43</strain>
    </source>
</reference>
<dbReference type="AlphaFoldDB" id="A0A839F123"/>
<sequence>MEATKLGYDIVNSQGIVVKHVEREKTADELAAAKVAANKAAADRRVAEQRARDDEQLLSNYPQEDDLKRAQQQQMDMLNQQIKSSEVSLRNQEQSLAELLDRAAEAERTGKEFPPEQAKQLAVMRKKVDVQKAAVAKQEADRTEASSHFDDEVAHYRELKARIAETRK</sequence>
<feature type="region of interest" description="Disordered" evidence="2">
    <location>
        <begin position="39"/>
        <end position="65"/>
    </location>
</feature>
<comment type="caution">
    <text evidence="3">The sequence shown here is derived from an EMBL/GenBank/DDBJ whole genome shotgun (WGS) entry which is preliminary data.</text>
</comment>
<protein>
    <submittedName>
        <fullName evidence="3">Transglutaminase/protease-like cytokinesis protein 3</fullName>
    </submittedName>
</protein>
<name>A0A839F123_9GAMM</name>
<keyword evidence="3" id="KW-0645">Protease</keyword>
<evidence type="ECO:0000313" key="4">
    <source>
        <dbReference type="Proteomes" id="UP000550401"/>
    </source>
</evidence>
<organism evidence="3 4">
    <name type="scientific">Dokdonella fugitiva</name>
    <dbReference type="NCBI Taxonomy" id="328517"/>
    <lineage>
        <taxon>Bacteria</taxon>
        <taxon>Pseudomonadati</taxon>
        <taxon>Pseudomonadota</taxon>
        <taxon>Gammaproteobacteria</taxon>
        <taxon>Lysobacterales</taxon>
        <taxon>Rhodanobacteraceae</taxon>
        <taxon>Dokdonella</taxon>
    </lineage>
</organism>
<evidence type="ECO:0000256" key="2">
    <source>
        <dbReference type="SAM" id="MobiDB-lite"/>
    </source>
</evidence>
<accession>A0A839F123</accession>
<feature type="compositionally biased region" description="Basic and acidic residues" evidence="2">
    <location>
        <begin position="41"/>
        <end position="55"/>
    </location>
</feature>
<dbReference type="GO" id="GO:0006508">
    <property type="term" value="P:proteolysis"/>
    <property type="evidence" value="ECO:0007669"/>
    <property type="project" value="UniProtKB-KW"/>
</dbReference>
<dbReference type="EMBL" id="JACGXL010000002">
    <property type="protein sequence ID" value="MBA8887742.1"/>
    <property type="molecule type" value="Genomic_DNA"/>
</dbReference>
<dbReference type="GO" id="GO:0008233">
    <property type="term" value="F:peptidase activity"/>
    <property type="evidence" value="ECO:0007669"/>
    <property type="project" value="UniProtKB-KW"/>
</dbReference>
<evidence type="ECO:0000313" key="3">
    <source>
        <dbReference type="EMBL" id="MBA8887742.1"/>
    </source>
</evidence>
<proteinExistence type="predicted"/>
<keyword evidence="1" id="KW-0175">Coiled coil</keyword>
<dbReference type="Proteomes" id="UP000550401">
    <property type="component" value="Unassembled WGS sequence"/>
</dbReference>
<keyword evidence="3" id="KW-0378">Hydrolase</keyword>
<feature type="coiled-coil region" evidence="1">
    <location>
        <begin position="68"/>
        <end position="109"/>
    </location>
</feature>